<comment type="similarity">
    <text evidence="1">Belongs to the nitroreductase family.</text>
</comment>
<dbReference type="InterPro" id="IPR029479">
    <property type="entry name" value="Nitroreductase"/>
</dbReference>
<dbReference type="Pfam" id="PF00881">
    <property type="entry name" value="Nitroreductase"/>
    <property type="match status" value="2"/>
</dbReference>
<protein>
    <submittedName>
        <fullName evidence="4">Nitroreductase family protein</fullName>
    </submittedName>
</protein>
<accession>A0ABU7UW09</accession>
<dbReference type="RefSeq" id="WP_216254218.1">
    <property type="nucleotide sequence ID" value="NZ_JAZHFS010000035.1"/>
</dbReference>
<dbReference type="EMBL" id="JAZHFS010000035">
    <property type="protein sequence ID" value="MEF2114999.1"/>
    <property type="molecule type" value="Genomic_DNA"/>
</dbReference>
<keyword evidence="2" id="KW-0560">Oxidoreductase</keyword>
<evidence type="ECO:0000256" key="1">
    <source>
        <dbReference type="ARBA" id="ARBA00007118"/>
    </source>
</evidence>
<dbReference type="PANTHER" id="PTHR43673">
    <property type="entry name" value="NAD(P)H NITROREDUCTASE YDGI-RELATED"/>
    <property type="match status" value="1"/>
</dbReference>
<evidence type="ECO:0000313" key="4">
    <source>
        <dbReference type="EMBL" id="MEF2114999.1"/>
    </source>
</evidence>
<dbReference type="Proteomes" id="UP001498469">
    <property type="component" value="Unassembled WGS sequence"/>
</dbReference>
<proteinExistence type="inferred from homology"/>
<dbReference type="CDD" id="cd02062">
    <property type="entry name" value="Nitro_FMN_reductase"/>
    <property type="match status" value="1"/>
</dbReference>
<evidence type="ECO:0000259" key="3">
    <source>
        <dbReference type="Pfam" id="PF00881"/>
    </source>
</evidence>
<keyword evidence="5" id="KW-1185">Reference proteome</keyword>
<evidence type="ECO:0000256" key="2">
    <source>
        <dbReference type="ARBA" id="ARBA00023002"/>
    </source>
</evidence>
<comment type="caution">
    <text evidence="4">The sequence shown here is derived from an EMBL/GenBank/DDBJ whole genome shotgun (WGS) entry which is preliminary data.</text>
</comment>
<feature type="domain" description="Nitroreductase" evidence="3">
    <location>
        <begin position="94"/>
        <end position="150"/>
    </location>
</feature>
<feature type="domain" description="Nitroreductase" evidence="3">
    <location>
        <begin position="10"/>
        <end position="55"/>
    </location>
</feature>
<evidence type="ECO:0000313" key="5">
    <source>
        <dbReference type="Proteomes" id="UP001498469"/>
    </source>
</evidence>
<gene>
    <name evidence="4" type="ORF">SJI18_22200</name>
</gene>
<name>A0ABU7UW09_9CLOT</name>
<organism evidence="4 5">
    <name type="scientific">Clostridium frigoriphilum</name>
    <dbReference type="NCBI Taxonomy" id="443253"/>
    <lineage>
        <taxon>Bacteria</taxon>
        <taxon>Bacillati</taxon>
        <taxon>Bacillota</taxon>
        <taxon>Clostridia</taxon>
        <taxon>Eubacteriales</taxon>
        <taxon>Clostridiaceae</taxon>
        <taxon>Clostridium</taxon>
    </lineage>
</organism>
<dbReference type="PANTHER" id="PTHR43673:SF10">
    <property type="entry name" value="NADH DEHYDROGENASE_NAD(P)H NITROREDUCTASE XCC3605-RELATED"/>
    <property type="match status" value="1"/>
</dbReference>
<sequence>MFKDLVLKNRSYRRFYQHETVDLCTIKELIDLARLSASAGNLQPLKYIISNESSKNEIIFKTLGWAGYLKDWDGPSEGEKPSAYIVVLNDLSLSKNPSIDIGISAQSILLGSIEKNLGGCLLANINKNELRNALNIDANYEIVLVIALGKPKEQVLIDQINLSTDVKYWRDEKTVHHVPKRDLQEIILE</sequence>
<reference evidence="4 5" key="1">
    <citation type="submission" date="2023-11" db="EMBL/GenBank/DDBJ databases">
        <title>Draft genome sequence of a psychrophilic Clostridium strain from permafrost water brine.</title>
        <authorList>
            <person name="Shcherbakova V.A."/>
            <person name="Trubitsyn V.E."/>
            <person name="Zakharyuk A.G."/>
        </authorList>
    </citation>
    <scope>NUCLEOTIDE SEQUENCE [LARGE SCALE GENOMIC DNA]</scope>
    <source>
        <strain evidence="4 5">14F</strain>
    </source>
</reference>